<dbReference type="AlphaFoldDB" id="A0A0G0LTJ8"/>
<evidence type="ECO:0008006" key="4">
    <source>
        <dbReference type="Google" id="ProtNLM"/>
    </source>
</evidence>
<evidence type="ECO:0000256" key="1">
    <source>
        <dbReference type="SAM" id="Phobius"/>
    </source>
</evidence>
<keyword evidence="1" id="KW-0472">Membrane</keyword>
<evidence type="ECO:0000313" key="3">
    <source>
        <dbReference type="Proteomes" id="UP000033841"/>
    </source>
</evidence>
<name>A0A0G0LTJ8_9BACT</name>
<keyword evidence="1" id="KW-1133">Transmembrane helix</keyword>
<dbReference type="Proteomes" id="UP000033841">
    <property type="component" value="Unassembled WGS sequence"/>
</dbReference>
<reference evidence="2 3" key="1">
    <citation type="journal article" date="2015" name="Nature">
        <title>rRNA introns, odd ribosomes, and small enigmatic genomes across a large radiation of phyla.</title>
        <authorList>
            <person name="Brown C.T."/>
            <person name="Hug L.A."/>
            <person name="Thomas B.C."/>
            <person name="Sharon I."/>
            <person name="Castelle C.J."/>
            <person name="Singh A."/>
            <person name="Wilkins M.J."/>
            <person name="Williams K.H."/>
            <person name="Banfield J.F."/>
        </authorList>
    </citation>
    <scope>NUCLEOTIDE SEQUENCE [LARGE SCALE GENOMIC DNA]</scope>
</reference>
<sequence>MKKSKTILLIFVGCVLFGVLLVSGYLRKYGWWNGRDDLKFGVVADNGISLISVSWERRMVNVLNIDPKVEVWVPGGLSWYQSDKVKRLLIQENKQNKVSELFFYNFGLKPDKIFWLETKEDWDKVNNLWWKIGPINGFQLKSKEKIMLVKEETINKDLKDNRGLEETLFRDFSDNKITGEQIRVTLVNASEMSGLATWLALRMEWAGMSVMGLETSEKLLKECQIVYSSEEVRLTKSYELIKNIGKCSEMFSKDLGGVEVQMLIGSDLAEMINYSSYK</sequence>
<protein>
    <recommendedName>
        <fullName evidence="4">LytR/CpsA/Psr regulator C-terminal domain-containing protein</fullName>
    </recommendedName>
</protein>
<organism evidence="2 3">
    <name type="scientific">Candidatus Shapirobacteria bacterium GW2011_GWE1_38_92</name>
    <dbReference type="NCBI Taxonomy" id="1618489"/>
    <lineage>
        <taxon>Bacteria</taxon>
        <taxon>Candidatus Shapironibacteriota</taxon>
    </lineage>
</organism>
<dbReference type="EMBL" id="LBVR01000016">
    <property type="protein sequence ID" value="KKQ91305.1"/>
    <property type="molecule type" value="Genomic_DNA"/>
</dbReference>
<keyword evidence="1" id="KW-0812">Transmembrane</keyword>
<evidence type="ECO:0000313" key="2">
    <source>
        <dbReference type="EMBL" id="KKQ91305.1"/>
    </source>
</evidence>
<comment type="caution">
    <text evidence="2">The sequence shown here is derived from an EMBL/GenBank/DDBJ whole genome shotgun (WGS) entry which is preliminary data.</text>
</comment>
<gene>
    <name evidence="2" type="ORF">UT14_C0016G0006</name>
</gene>
<feature type="transmembrane region" description="Helical" evidence="1">
    <location>
        <begin position="6"/>
        <end position="26"/>
    </location>
</feature>
<accession>A0A0G0LTJ8</accession>
<proteinExistence type="predicted"/>